<sequence>MSSLGDPERFGQVLDELVLDVRPAVLAEIEQAVHHWRGAGWPDLAIGALVAMSGYEKSYRDLYTVQALRRVV</sequence>
<gene>
    <name evidence="1" type="ORF">UFOVP314_22</name>
</gene>
<accession>A0A6J5LUW9</accession>
<name>A0A6J5LUW9_9CAUD</name>
<evidence type="ECO:0000313" key="1">
    <source>
        <dbReference type="EMBL" id="CAB4136883.1"/>
    </source>
</evidence>
<proteinExistence type="predicted"/>
<protein>
    <submittedName>
        <fullName evidence="1">Uncharacterized protein</fullName>
    </submittedName>
</protein>
<organism evidence="1">
    <name type="scientific">uncultured Caudovirales phage</name>
    <dbReference type="NCBI Taxonomy" id="2100421"/>
    <lineage>
        <taxon>Viruses</taxon>
        <taxon>Duplodnaviria</taxon>
        <taxon>Heunggongvirae</taxon>
        <taxon>Uroviricota</taxon>
        <taxon>Caudoviricetes</taxon>
        <taxon>Peduoviridae</taxon>
        <taxon>Maltschvirus</taxon>
        <taxon>Maltschvirus maltsch</taxon>
    </lineage>
</organism>
<dbReference type="EMBL" id="LR796326">
    <property type="protein sequence ID" value="CAB4136883.1"/>
    <property type="molecule type" value="Genomic_DNA"/>
</dbReference>
<reference evidence="1" key="1">
    <citation type="submission" date="2020-04" db="EMBL/GenBank/DDBJ databases">
        <authorList>
            <person name="Chiriac C."/>
            <person name="Salcher M."/>
            <person name="Ghai R."/>
            <person name="Kavagutti S V."/>
        </authorList>
    </citation>
    <scope>NUCLEOTIDE SEQUENCE</scope>
</reference>